<dbReference type="InterPro" id="IPR011701">
    <property type="entry name" value="MFS"/>
</dbReference>
<feature type="transmembrane region" description="Helical" evidence="5">
    <location>
        <begin position="16"/>
        <end position="40"/>
    </location>
</feature>
<protein>
    <submittedName>
        <fullName evidence="6">MFS family permease</fullName>
    </submittedName>
</protein>
<dbReference type="Proteomes" id="UP001429580">
    <property type="component" value="Unassembled WGS sequence"/>
</dbReference>
<feature type="transmembrane region" description="Helical" evidence="5">
    <location>
        <begin position="141"/>
        <end position="165"/>
    </location>
</feature>
<dbReference type="PANTHER" id="PTHR23521:SF3">
    <property type="entry name" value="MFS TRANSPORTER"/>
    <property type="match status" value="1"/>
</dbReference>
<feature type="transmembrane region" description="Helical" evidence="5">
    <location>
        <begin position="370"/>
        <end position="387"/>
    </location>
</feature>
<dbReference type="SUPFAM" id="SSF103473">
    <property type="entry name" value="MFS general substrate transporter"/>
    <property type="match status" value="1"/>
</dbReference>
<keyword evidence="3 5" id="KW-0472">Membrane</keyword>
<accession>A0ABX0UYH8</accession>
<dbReference type="InterPro" id="IPR036259">
    <property type="entry name" value="MFS_trans_sf"/>
</dbReference>
<evidence type="ECO:0000313" key="7">
    <source>
        <dbReference type="Proteomes" id="UP001429580"/>
    </source>
</evidence>
<feature type="transmembrane region" description="Helical" evidence="5">
    <location>
        <begin position="109"/>
        <end position="129"/>
    </location>
</feature>
<feature type="transmembrane region" description="Helical" evidence="5">
    <location>
        <begin position="171"/>
        <end position="190"/>
    </location>
</feature>
<organism evidence="6 7">
    <name type="scientific">Pseudochelatococcus lubricantis</name>
    <dbReference type="NCBI Taxonomy" id="1538102"/>
    <lineage>
        <taxon>Bacteria</taxon>
        <taxon>Pseudomonadati</taxon>
        <taxon>Pseudomonadota</taxon>
        <taxon>Alphaproteobacteria</taxon>
        <taxon>Hyphomicrobiales</taxon>
        <taxon>Chelatococcaceae</taxon>
        <taxon>Pseudochelatococcus</taxon>
    </lineage>
</organism>
<name>A0ABX0UYH8_9HYPH</name>
<sequence length="416" mass="43330">MTASAPAAASRYPQGAAALAPIITGALILQVAGTAIHTYVPLYMALADRAPFMIGLVGAGYSAGFLVGCFTIPALIRRVGHIRAFAVFAAVQAAVTLCLALTPVDLWTVLRFVVGAASAGHFVCIESWISGQAEPARRGRIFGLYQMLNRLALILSQVAVGYLALRMESMFMLASIAFSLALVPVALTKARSPDTPPLVSVNLRALWRDAPTAVGGCLYVGLVGGALSYVAPAYGIMIGLDREGAILLTVASQVGALVMQWPMGLFADRIDTRNVMLASVGLALAASAATLWAVHHDVPHLLWVMTGLFTLVGAGSMPIYAISVTHAYRHIEQDQAVSLSAALLFLWAAGASAGPLLASALMQIVGPHGLLGYIVGLSALMLVFLGYRIARKTSPGRPAAEDGIGAGAVPDVGPRH</sequence>
<evidence type="ECO:0000256" key="2">
    <source>
        <dbReference type="ARBA" id="ARBA00022989"/>
    </source>
</evidence>
<dbReference type="Pfam" id="PF07690">
    <property type="entry name" value="MFS_1"/>
    <property type="match status" value="1"/>
</dbReference>
<dbReference type="PANTHER" id="PTHR23521">
    <property type="entry name" value="TRANSPORTER MFS SUPERFAMILY"/>
    <property type="match status" value="1"/>
</dbReference>
<proteinExistence type="predicted"/>
<keyword evidence="1 5" id="KW-0812">Transmembrane</keyword>
<reference evidence="6 7" key="1">
    <citation type="submission" date="2020-03" db="EMBL/GenBank/DDBJ databases">
        <title>Genomic Encyclopedia of Type Strains, Phase IV (KMG-IV): sequencing the most valuable type-strain genomes for metagenomic binning, comparative biology and taxonomic classification.</title>
        <authorList>
            <person name="Goeker M."/>
        </authorList>
    </citation>
    <scope>NUCLEOTIDE SEQUENCE [LARGE SCALE GENOMIC DNA]</scope>
    <source>
        <strain evidence="6 7">DSM 103870</strain>
    </source>
</reference>
<comment type="caution">
    <text evidence="6">The sequence shown here is derived from an EMBL/GenBank/DDBJ whole genome shotgun (WGS) entry which is preliminary data.</text>
</comment>
<evidence type="ECO:0000256" key="1">
    <source>
        <dbReference type="ARBA" id="ARBA00022692"/>
    </source>
</evidence>
<dbReference type="InterPro" id="IPR047200">
    <property type="entry name" value="MFS_YcaD-like"/>
</dbReference>
<feature type="transmembrane region" description="Helical" evidence="5">
    <location>
        <begin position="210"/>
        <end position="232"/>
    </location>
</feature>
<evidence type="ECO:0000256" key="4">
    <source>
        <dbReference type="SAM" id="MobiDB-lite"/>
    </source>
</evidence>
<dbReference type="EMBL" id="JAASQI010000003">
    <property type="protein sequence ID" value="NIJ58008.1"/>
    <property type="molecule type" value="Genomic_DNA"/>
</dbReference>
<evidence type="ECO:0000256" key="3">
    <source>
        <dbReference type="ARBA" id="ARBA00023136"/>
    </source>
</evidence>
<keyword evidence="7" id="KW-1185">Reference proteome</keyword>
<feature type="transmembrane region" description="Helical" evidence="5">
    <location>
        <begin position="301"/>
        <end position="324"/>
    </location>
</feature>
<feature type="transmembrane region" description="Helical" evidence="5">
    <location>
        <begin position="84"/>
        <end position="103"/>
    </location>
</feature>
<feature type="region of interest" description="Disordered" evidence="4">
    <location>
        <begin position="394"/>
        <end position="416"/>
    </location>
</feature>
<evidence type="ECO:0000256" key="5">
    <source>
        <dbReference type="SAM" id="Phobius"/>
    </source>
</evidence>
<gene>
    <name evidence="6" type="ORF">FHS82_001844</name>
</gene>
<dbReference type="Gene3D" id="1.20.1250.20">
    <property type="entry name" value="MFS general substrate transporter like domains"/>
    <property type="match status" value="2"/>
</dbReference>
<keyword evidence="2 5" id="KW-1133">Transmembrane helix</keyword>
<dbReference type="CDD" id="cd17477">
    <property type="entry name" value="MFS_YcaD_like"/>
    <property type="match status" value="1"/>
</dbReference>
<feature type="transmembrane region" description="Helical" evidence="5">
    <location>
        <begin position="275"/>
        <end position="295"/>
    </location>
</feature>
<dbReference type="RefSeq" id="WP_166951238.1">
    <property type="nucleotide sequence ID" value="NZ_JAASQI010000003.1"/>
</dbReference>
<feature type="transmembrane region" description="Helical" evidence="5">
    <location>
        <begin position="244"/>
        <end position="263"/>
    </location>
</feature>
<evidence type="ECO:0000313" key="6">
    <source>
        <dbReference type="EMBL" id="NIJ58008.1"/>
    </source>
</evidence>
<feature type="transmembrane region" description="Helical" evidence="5">
    <location>
        <begin position="336"/>
        <end position="358"/>
    </location>
</feature>
<feature type="transmembrane region" description="Helical" evidence="5">
    <location>
        <begin position="52"/>
        <end position="72"/>
    </location>
</feature>